<evidence type="ECO:0000256" key="7">
    <source>
        <dbReference type="SAM" id="MobiDB-lite"/>
    </source>
</evidence>
<evidence type="ECO:0000256" key="1">
    <source>
        <dbReference type="ARBA" id="ARBA00022617"/>
    </source>
</evidence>
<dbReference type="GO" id="GO:0051213">
    <property type="term" value="F:dioxygenase activity"/>
    <property type="evidence" value="ECO:0007669"/>
    <property type="project" value="UniProtKB-KW"/>
</dbReference>
<dbReference type="InterPro" id="IPR036396">
    <property type="entry name" value="Cyt_P450_sf"/>
</dbReference>
<dbReference type="EMBL" id="KV722369">
    <property type="protein sequence ID" value="OCH92406.1"/>
    <property type="molecule type" value="Genomic_DNA"/>
</dbReference>
<accession>A0A8E2AXL1</accession>
<dbReference type="PROSITE" id="PS51257">
    <property type="entry name" value="PROKAR_LIPOPROTEIN"/>
    <property type="match status" value="1"/>
</dbReference>
<feature type="region of interest" description="Disordered" evidence="7">
    <location>
        <begin position="961"/>
        <end position="982"/>
    </location>
</feature>
<proteinExistence type="predicted"/>
<dbReference type="AlphaFoldDB" id="A0A8E2AXL1"/>
<protein>
    <submittedName>
        <fullName evidence="9">Heme peroxidase</fullName>
    </submittedName>
</protein>
<dbReference type="GO" id="GO:0005506">
    <property type="term" value="F:iron ion binding"/>
    <property type="evidence" value="ECO:0007669"/>
    <property type="project" value="InterPro"/>
</dbReference>
<dbReference type="GO" id="GO:0004497">
    <property type="term" value="F:monooxygenase activity"/>
    <property type="evidence" value="ECO:0007669"/>
    <property type="project" value="InterPro"/>
</dbReference>
<dbReference type="GO" id="GO:0004601">
    <property type="term" value="F:peroxidase activity"/>
    <property type="evidence" value="ECO:0007669"/>
    <property type="project" value="UniProtKB-KW"/>
</dbReference>
<dbReference type="InterPro" id="IPR037120">
    <property type="entry name" value="Haem_peroxidase_sf_animal"/>
</dbReference>
<keyword evidence="8" id="KW-0812">Transmembrane</keyword>
<dbReference type="InterPro" id="IPR019791">
    <property type="entry name" value="Haem_peroxidase_animal"/>
</dbReference>
<feature type="transmembrane region" description="Helical" evidence="8">
    <location>
        <begin position="12"/>
        <end position="30"/>
    </location>
</feature>
<organism evidence="9 10">
    <name type="scientific">Obba rivulosa</name>
    <dbReference type="NCBI Taxonomy" id="1052685"/>
    <lineage>
        <taxon>Eukaryota</taxon>
        <taxon>Fungi</taxon>
        <taxon>Dikarya</taxon>
        <taxon>Basidiomycota</taxon>
        <taxon>Agaricomycotina</taxon>
        <taxon>Agaricomycetes</taxon>
        <taxon>Polyporales</taxon>
        <taxon>Gelatoporiaceae</taxon>
        <taxon>Obba</taxon>
    </lineage>
</organism>
<dbReference type="Gene3D" id="1.10.630.10">
    <property type="entry name" value="Cytochrome P450"/>
    <property type="match status" value="1"/>
</dbReference>
<dbReference type="Proteomes" id="UP000250043">
    <property type="component" value="Unassembled WGS sequence"/>
</dbReference>
<keyword evidence="4" id="KW-0560">Oxidoreductase</keyword>
<evidence type="ECO:0000313" key="9">
    <source>
        <dbReference type="EMBL" id="OCH92406.1"/>
    </source>
</evidence>
<keyword evidence="9" id="KW-0575">Peroxidase</keyword>
<keyword evidence="10" id="KW-1185">Reference proteome</keyword>
<evidence type="ECO:0000256" key="6">
    <source>
        <dbReference type="PIRSR" id="PIRSR619791-2"/>
    </source>
</evidence>
<keyword evidence="3" id="KW-0223">Dioxygenase</keyword>
<dbReference type="GO" id="GO:0020037">
    <property type="term" value="F:heme binding"/>
    <property type="evidence" value="ECO:0007669"/>
    <property type="project" value="InterPro"/>
</dbReference>
<dbReference type="InterPro" id="IPR034812">
    <property type="entry name" value="Ppo-like_N"/>
</dbReference>
<dbReference type="GO" id="GO:0016705">
    <property type="term" value="F:oxidoreductase activity, acting on paired donors, with incorporation or reduction of molecular oxygen"/>
    <property type="evidence" value="ECO:0007669"/>
    <property type="project" value="InterPro"/>
</dbReference>
<evidence type="ECO:0000256" key="8">
    <source>
        <dbReference type="SAM" id="Phobius"/>
    </source>
</evidence>
<dbReference type="SUPFAM" id="SSF48113">
    <property type="entry name" value="Heme-dependent peroxidases"/>
    <property type="match status" value="1"/>
</dbReference>
<dbReference type="InterPro" id="IPR010255">
    <property type="entry name" value="Haem_peroxidase_sf"/>
</dbReference>
<dbReference type="OrthoDB" id="823504at2759"/>
<evidence type="ECO:0000256" key="2">
    <source>
        <dbReference type="ARBA" id="ARBA00022723"/>
    </source>
</evidence>
<gene>
    <name evidence="9" type="ORF">OBBRIDRAFT_450028</name>
</gene>
<sequence length="982" mass="109642">MYRLIRGVRFMLTYYLLGACLLWSFIYQLVTQLKEAIQHGLAFIFQDLPAVIDAIKNVDGVGIDDRKLLLEKGLTFLSSLPEDNFFAQRLHAYTIGLLYKDLPHPPSGYLALPSPVLSPTGNASKNVHYAFRSADGRDYNPFMPTFGMAGSPYARSVPSANPMPQAHLPDPGLIFDTLLKRNEFIPHPGGISNLFFAFADLVVHSCFNTNRTDWAINNTSSYLDLSPLYGNNDKQVNSVRVKDGYGKMFEDTFADSRILMMPPSVCSLLILFCRNHNFVAQKIYEINENGTYKDPATLDDSEKPVQDDEIFHRARLVNSSYFVQVILGDYVGAILGLDRDGSAWRLKPLEPVREPHHEFLPLGHGNAVSIEFNLLYRWHATTSLQDEQWTQQAFKKLFGDKDPANVTVDDFKKAVSDFRPTTAPKTWEFAEAKRSANGRFSDAVLAEYLLNATEAPARAFGARGTPAVLRVIEMMGIEQSRNWGTCSLNKFRKFMRLKPYSTFKEWNPDKEIYTAAEALYHDIDNLELHVGLQAEETKKPMPGAGFCPGYTISRAILADAVALTRGDRFLTVEFTPFNLTSWGYQDCQLVKKDGSKGGFLPKLLFRHLPEYYPVGSAYAHFPFIVPSTMKGYIAKWPGSPVEQYTWARPVPKKLAAIATRPEIHQGLHEKAHFQPAIKARILELTKGERPARDVVTRVLLEEKRLKKWADVFQATAQELIKQKSLSQVKSRTRYIDIVKDVINLVPVQWIADQIVGISLRMPTNPCGDFASHELYRSFATVAKFVFEENQIPEKVFAMRQNAQKTAGFVSDTVQEQISSAVSANSASSIAQRFAISDDNSHDFLGALASAGKGSSRKALAAGVFAEVVATAALYSRVVTYIVDYCMDGSRRDQLTKLVKENSPRADAEILHLIRQVISSRPSVAKVQRVPKSVPKHPDLHGLSVGDEGVAKSASKLRSDFQGLSAGNGVGKPVPKLHPDFKD</sequence>
<keyword evidence="8" id="KW-1133">Transmembrane helix</keyword>
<evidence type="ECO:0000256" key="5">
    <source>
        <dbReference type="ARBA" id="ARBA00023004"/>
    </source>
</evidence>
<dbReference type="Gene3D" id="1.10.640.10">
    <property type="entry name" value="Haem peroxidase domain superfamily, animal type"/>
    <property type="match status" value="1"/>
</dbReference>
<dbReference type="GO" id="GO:0006979">
    <property type="term" value="P:response to oxidative stress"/>
    <property type="evidence" value="ECO:0007669"/>
    <property type="project" value="InterPro"/>
</dbReference>
<dbReference type="PROSITE" id="PS50292">
    <property type="entry name" value="PEROXIDASE_3"/>
    <property type="match status" value="1"/>
</dbReference>
<dbReference type="InterPro" id="IPR050783">
    <property type="entry name" value="Oxylipin_biosynth_metab"/>
</dbReference>
<dbReference type="GO" id="GO:0006631">
    <property type="term" value="P:fatty acid metabolic process"/>
    <property type="evidence" value="ECO:0007669"/>
    <property type="project" value="UniProtKB-ARBA"/>
</dbReference>
<evidence type="ECO:0000256" key="3">
    <source>
        <dbReference type="ARBA" id="ARBA00022964"/>
    </source>
</evidence>
<evidence type="ECO:0000313" key="10">
    <source>
        <dbReference type="Proteomes" id="UP000250043"/>
    </source>
</evidence>
<keyword evidence="1 6" id="KW-0349">Heme</keyword>
<reference evidence="9 10" key="1">
    <citation type="submission" date="2016-07" db="EMBL/GenBank/DDBJ databases">
        <title>Draft genome of the white-rot fungus Obba rivulosa 3A-2.</title>
        <authorList>
            <consortium name="DOE Joint Genome Institute"/>
            <person name="Miettinen O."/>
            <person name="Riley R."/>
            <person name="Acob R."/>
            <person name="Barry K."/>
            <person name="Cullen D."/>
            <person name="De Vries R."/>
            <person name="Hainaut M."/>
            <person name="Hatakka A."/>
            <person name="Henrissat B."/>
            <person name="Hilden K."/>
            <person name="Kuo R."/>
            <person name="Labutti K."/>
            <person name="Lipzen A."/>
            <person name="Makela M.R."/>
            <person name="Sandor L."/>
            <person name="Spatafora J.W."/>
            <person name="Grigoriev I.V."/>
            <person name="Hibbett D.S."/>
        </authorList>
    </citation>
    <scope>NUCLEOTIDE SEQUENCE [LARGE SCALE GENOMIC DNA]</scope>
    <source>
        <strain evidence="9 10">3A-2</strain>
    </source>
</reference>
<dbReference type="Pfam" id="PF03098">
    <property type="entry name" value="An_peroxidase"/>
    <property type="match status" value="1"/>
</dbReference>
<keyword evidence="2 6" id="KW-0479">Metal-binding</keyword>
<evidence type="ECO:0000256" key="4">
    <source>
        <dbReference type="ARBA" id="ARBA00023002"/>
    </source>
</evidence>
<dbReference type="PANTHER" id="PTHR11903:SF37">
    <property type="entry name" value="PSI-PRODUCING OXYGENASE A"/>
    <property type="match status" value="1"/>
</dbReference>
<name>A0A8E2AXL1_9APHY</name>
<dbReference type="CDD" id="cd09817">
    <property type="entry name" value="linoleate_diol_synthase_like"/>
    <property type="match status" value="1"/>
</dbReference>
<dbReference type="PRINTS" id="PR00457">
    <property type="entry name" value="ANPEROXIDASE"/>
</dbReference>
<keyword evidence="8" id="KW-0472">Membrane</keyword>
<dbReference type="PANTHER" id="PTHR11903">
    <property type="entry name" value="PROSTAGLANDIN G/H SYNTHASE"/>
    <property type="match status" value="1"/>
</dbReference>
<feature type="binding site" description="axial binding residue" evidence="6">
    <location>
        <position position="379"/>
    </location>
    <ligand>
        <name>heme b</name>
        <dbReference type="ChEBI" id="CHEBI:60344"/>
    </ligand>
    <ligandPart>
        <name>Fe</name>
        <dbReference type="ChEBI" id="CHEBI:18248"/>
    </ligandPart>
</feature>
<keyword evidence="5 6" id="KW-0408">Iron</keyword>